<evidence type="ECO:0000313" key="3">
    <source>
        <dbReference type="Proteomes" id="UP000324222"/>
    </source>
</evidence>
<dbReference type="Proteomes" id="UP000324222">
    <property type="component" value="Unassembled WGS sequence"/>
</dbReference>
<protein>
    <submittedName>
        <fullName evidence="2">Uncharacterized protein</fullName>
    </submittedName>
</protein>
<organism evidence="2 3">
    <name type="scientific">Portunus trituberculatus</name>
    <name type="common">Swimming crab</name>
    <name type="synonym">Neptunus trituberculatus</name>
    <dbReference type="NCBI Taxonomy" id="210409"/>
    <lineage>
        <taxon>Eukaryota</taxon>
        <taxon>Metazoa</taxon>
        <taxon>Ecdysozoa</taxon>
        <taxon>Arthropoda</taxon>
        <taxon>Crustacea</taxon>
        <taxon>Multicrustacea</taxon>
        <taxon>Malacostraca</taxon>
        <taxon>Eumalacostraca</taxon>
        <taxon>Eucarida</taxon>
        <taxon>Decapoda</taxon>
        <taxon>Pleocyemata</taxon>
        <taxon>Brachyura</taxon>
        <taxon>Eubrachyura</taxon>
        <taxon>Portunoidea</taxon>
        <taxon>Portunidae</taxon>
        <taxon>Portuninae</taxon>
        <taxon>Portunus</taxon>
    </lineage>
</organism>
<gene>
    <name evidence="2" type="ORF">E2C01_079109</name>
</gene>
<accession>A0A5B7IG46</accession>
<sequence length="70" mass="7977">MVKTSDNTIQTDEARFAGRRNYNRGRMLNGDSTPLSEDNDAEKENNRNHGRRNDEPWGFGLKQGSDCGKF</sequence>
<keyword evidence="3" id="KW-1185">Reference proteome</keyword>
<reference evidence="2 3" key="1">
    <citation type="submission" date="2019-05" db="EMBL/GenBank/DDBJ databases">
        <title>Another draft genome of Portunus trituberculatus and its Hox gene families provides insights of decapod evolution.</title>
        <authorList>
            <person name="Jeong J.-H."/>
            <person name="Song I."/>
            <person name="Kim S."/>
            <person name="Choi T."/>
            <person name="Kim D."/>
            <person name="Ryu S."/>
            <person name="Kim W."/>
        </authorList>
    </citation>
    <scope>NUCLEOTIDE SEQUENCE [LARGE SCALE GENOMIC DNA]</scope>
    <source>
        <tissue evidence="2">Muscle</tissue>
    </source>
</reference>
<dbReference type="EMBL" id="VSRR010065302">
    <property type="protein sequence ID" value="MPC84371.1"/>
    <property type="molecule type" value="Genomic_DNA"/>
</dbReference>
<name>A0A5B7IG46_PORTR</name>
<feature type="compositionally biased region" description="Basic and acidic residues" evidence="1">
    <location>
        <begin position="42"/>
        <end position="55"/>
    </location>
</feature>
<comment type="caution">
    <text evidence="2">The sequence shown here is derived from an EMBL/GenBank/DDBJ whole genome shotgun (WGS) entry which is preliminary data.</text>
</comment>
<proteinExistence type="predicted"/>
<feature type="region of interest" description="Disordered" evidence="1">
    <location>
        <begin position="1"/>
        <end position="70"/>
    </location>
</feature>
<feature type="compositionally biased region" description="Polar residues" evidence="1">
    <location>
        <begin position="1"/>
        <end position="11"/>
    </location>
</feature>
<evidence type="ECO:0000313" key="2">
    <source>
        <dbReference type="EMBL" id="MPC84371.1"/>
    </source>
</evidence>
<evidence type="ECO:0000256" key="1">
    <source>
        <dbReference type="SAM" id="MobiDB-lite"/>
    </source>
</evidence>
<dbReference type="AlphaFoldDB" id="A0A5B7IG46"/>